<sequence length="244" mass="27786">MGISRDSQHKRRLTGGKKPHHHKKRKHEMGRQMAMTKIGAKRIHPVRCRGGNMKFRGIRLDTGNFSWGSEVCTRKTRILDVVYNASNNELVRTKTLVKSAVVQIDATLEHKRRLTGGKKPHHHKKRKHEMGRQMAMTKIGAKRIHPVRCRGGNMKFRGIRLDTGNFSWGSEDAAPVQRSSSVQKKIAARQAEKIIDPNINSQFDTGRLLACISSRPGQCGRCDGYILEGKELEFYVKKMARKKK</sequence>
<dbReference type="GO" id="GO:0003735">
    <property type="term" value="F:structural constituent of ribosome"/>
    <property type="evidence" value="ECO:0007669"/>
    <property type="project" value="InterPro"/>
</dbReference>
<dbReference type="NCBIfam" id="TIGR00307">
    <property type="entry name" value="eS8"/>
    <property type="match status" value="2"/>
</dbReference>
<dbReference type="RefSeq" id="XP_005775669.1">
    <property type="nucleotide sequence ID" value="XM_005775612.1"/>
</dbReference>
<dbReference type="InterPro" id="IPR018283">
    <property type="entry name" value="Ribosomal_eS8_CS"/>
</dbReference>
<dbReference type="KEGG" id="ehx:EMIHUDRAFT_368254"/>
<evidence type="ECO:0000256" key="3">
    <source>
        <dbReference type="ARBA" id="ARBA00023274"/>
    </source>
</evidence>
<dbReference type="Proteomes" id="UP000013827">
    <property type="component" value="Unassembled WGS sequence"/>
</dbReference>
<dbReference type="eggNOG" id="KOG3283">
    <property type="taxonomic scope" value="Eukaryota"/>
</dbReference>
<dbReference type="PANTHER" id="PTHR10394">
    <property type="entry name" value="40S RIBOSOMAL PROTEIN S8"/>
    <property type="match status" value="1"/>
</dbReference>
<dbReference type="PROSITE" id="PS01193">
    <property type="entry name" value="RIBOSOMAL_S8E"/>
    <property type="match status" value="2"/>
</dbReference>
<dbReference type="HOGENOM" id="CLU_080597_1_1_1"/>
<organism evidence="6 7">
    <name type="scientific">Emiliania huxleyi (strain CCMP1516)</name>
    <dbReference type="NCBI Taxonomy" id="280463"/>
    <lineage>
        <taxon>Eukaryota</taxon>
        <taxon>Haptista</taxon>
        <taxon>Haptophyta</taxon>
        <taxon>Prymnesiophyceae</taxon>
        <taxon>Isochrysidales</taxon>
        <taxon>Noelaerhabdaceae</taxon>
        <taxon>Emiliania</taxon>
    </lineage>
</organism>
<proteinExistence type="inferred from homology"/>
<accession>A0A0D3JIA5</accession>
<keyword evidence="3 4" id="KW-0687">Ribonucleoprotein</keyword>
<evidence type="ECO:0000313" key="6">
    <source>
        <dbReference type="EnsemblProtists" id="EOD23240"/>
    </source>
</evidence>
<dbReference type="GO" id="GO:0006412">
    <property type="term" value="P:translation"/>
    <property type="evidence" value="ECO:0007669"/>
    <property type="project" value="InterPro"/>
</dbReference>
<evidence type="ECO:0000256" key="5">
    <source>
        <dbReference type="SAM" id="MobiDB-lite"/>
    </source>
</evidence>
<dbReference type="InterPro" id="IPR001047">
    <property type="entry name" value="Ribosomal_eS8"/>
</dbReference>
<evidence type="ECO:0000313" key="7">
    <source>
        <dbReference type="Proteomes" id="UP000013827"/>
    </source>
</evidence>
<dbReference type="Pfam" id="PF01201">
    <property type="entry name" value="Ribosomal_S8e"/>
    <property type="match status" value="2"/>
</dbReference>
<dbReference type="STRING" id="2903.R1E937"/>
<reference evidence="7" key="1">
    <citation type="journal article" date="2013" name="Nature">
        <title>Pan genome of the phytoplankton Emiliania underpins its global distribution.</title>
        <authorList>
            <person name="Read B.A."/>
            <person name="Kegel J."/>
            <person name="Klute M.J."/>
            <person name="Kuo A."/>
            <person name="Lefebvre S.C."/>
            <person name="Maumus F."/>
            <person name="Mayer C."/>
            <person name="Miller J."/>
            <person name="Monier A."/>
            <person name="Salamov A."/>
            <person name="Young J."/>
            <person name="Aguilar M."/>
            <person name="Claverie J.M."/>
            <person name="Frickenhaus S."/>
            <person name="Gonzalez K."/>
            <person name="Herman E.K."/>
            <person name="Lin Y.C."/>
            <person name="Napier J."/>
            <person name="Ogata H."/>
            <person name="Sarno A.F."/>
            <person name="Shmutz J."/>
            <person name="Schroeder D."/>
            <person name="de Vargas C."/>
            <person name="Verret F."/>
            <person name="von Dassow P."/>
            <person name="Valentin K."/>
            <person name="Van de Peer Y."/>
            <person name="Wheeler G."/>
            <person name="Dacks J.B."/>
            <person name="Delwiche C.F."/>
            <person name="Dyhrman S.T."/>
            <person name="Glockner G."/>
            <person name="John U."/>
            <person name="Richards T."/>
            <person name="Worden A.Z."/>
            <person name="Zhang X."/>
            <person name="Grigoriev I.V."/>
            <person name="Allen A.E."/>
            <person name="Bidle K."/>
            <person name="Borodovsky M."/>
            <person name="Bowler C."/>
            <person name="Brownlee C."/>
            <person name="Cock J.M."/>
            <person name="Elias M."/>
            <person name="Gladyshev V.N."/>
            <person name="Groth M."/>
            <person name="Guda C."/>
            <person name="Hadaegh A."/>
            <person name="Iglesias-Rodriguez M.D."/>
            <person name="Jenkins J."/>
            <person name="Jones B.M."/>
            <person name="Lawson T."/>
            <person name="Leese F."/>
            <person name="Lindquist E."/>
            <person name="Lobanov A."/>
            <person name="Lomsadze A."/>
            <person name="Malik S.B."/>
            <person name="Marsh M.E."/>
            <person name="Mackinder L."/>
            <person name="Mock T."/>
            <person name="Mueller-Roeber B."/>
            <person name="Pagarete A."/>
            <person name="Parker M."/>
            <person name="Probert I."/>
            <person name="Quesneville H."/>
            <person name="Raines C."/>
            <person name="Rensing S.A."/>
            <person name="Riano-Pachon D.M."/>
            <person name="Richier S."/>
            <person name="Rokitta S."/>
            <person name="Shiraiwa Y."/>
            <person name="Soanes D.M."/>
            <person name="van der Giezen M."/>
            <person name="Wahlund T.M."/>
            <person name="Williams B."/>
            <person name="Wilson W."/>
            <person name="Wolfe G."/>
            <person name="Wurch L.L."/>
        </authorList>
    </citation>
    <scope>NUCLEOTIDE SEQUENCE</scope>
</reference>
<dbReference type="GeneID" id="17268786"/>
<dbReference type="FunFam" id="3.10.290.70:FF:000001">
    <property type="entry name" value="40S ribosomal protein S8"/>
    <property type="match status" value="2"/>
</dbReference>
<dbReference type="GO" id="GO:1990904">
    <property type="term" value="C:ribonucleoprotein complex"/>
    <property type="evidence" value="ECO:0007669"/>
    <property type="project" value="UniProtKB-KW"/>
</dbReference>
<dbReference type="EnsemblProtists" id="EOD23240">
    <property type="protein sequence ID" value="EOD23240"/>
    <property type="gene ID" value="EMIHUDRAFT_368254"/>
</dbReference>
<evidence type="ECO:0000256" key="4">
    <source>
        <dbReference type="RuleBase" id="RU000669"/>
    </source>
</evidence>
<dbReference type="CDD" id="cd11382">
    <property type="entry name" value="Ribosomal_S8e"/>
    <property type="match status" value="1"/>
</dbReference>
<keyword evidence="2 4" id="KW-0689">Ribosomal protein</keyword>
<dbReference type="InterPro" id="IPR022309">
    <property type="entry name" value="Ribosomal_Se8/biogenesis_NSA2"/>
</dbReference>
<dbReference type="OMA" id="SNKKYRA"/>
<dbReference type="Gene3D" id="3.10.290.70">
    <property type="match status" value="2"/>
</dbReference>
<reference evidence="6" key="2">
    <citation type="submission" date="2024-10" db="UniProtKB">
        <authorList>
            <consortium name="EnsemblProtists"/>
        </authorList>
    </citation>
    <scope>IDENTIFICATION</scope>
</reference>
<name>A0A0D3JIA5_EMIH1</name>
<dbReference type="PaxDb" id="2903-EOD23240"/>
<protein>
    <recommendedName>
        <fullName evidence="4">40S ribosomal protein S8</fullName>
    </recommendedName>
</protein>
<comment type="similarity">
    <text evidence="1 4">Belongs to the eukaryotic ribosomal protein eS8 family.</text>
</comment>
<feature type="region of interest" description="Disordered" evidence="5">
    <location>
        <begin position="1"/>
        <end position="31"/>
    </location>
</feature>
<feature type="compositionally biased region" description="Basic residues" evidence="5">
    <location>
        <begin position="8"/>
        <end position="28"/>
    </location>
</feature>
<evidence type="ECO:0000256" key="1">
    <source>
        <dbReference type="ARBA" id="ARBA00005257"/>
    </source>
</evidence>
<keyword evidence="7" id="KW-1185">Reference proteome</keyword>
<dbReference type="AlphaFoldDB" id="A0A0D3JIA5"/>
<evidence type="ECO:0000256" key="2">
    <source>
        <dbReference type="ARBA" id="ARBA00022980"/>
    </source>
</evidence>
<dbReference type="GO" id="GO:0005840">
    <property type="term" value="C:ribosome"/>
    <property type="evidence" value="ECO:0007669"/>
    <property type="project" value="UniProtKB-KW"/>
</dbReference>